<dbReference type="Proteomes" id="UP000005237">
    <property type="component" value="Unassembled WGS sequence"/>
</dbReference>
<organism evidence="2 3">
    <name type="scientific">Caenorhabditis japonica</name>
    <dbReference type="NCBI Taxonomy" id="281687"/>
    <lineage>
        <taxon>Eukaryota</taxon>
        <taxon>Metazoa</taxon>
        <taxon>Ecdysozoa</taxon>
        <taxon>Nematoda</taxon>
        <taxon>Chromadorea</taxon>
        <taxon>Rhabditida</taxon>
        <taxon>Rhabditina</taxon>
        <taxon>Rhabditomorpha</taxon>
        <taxon>Rhabditoidea</taxon>
        <taxon>Rhabditidae</taxon>
        <taxon>Peloderinae</taxon>
        <taxon>Caenorhabditis</taxon>
    </lineage>
</organism>
<feature type="compositionally biased region" description="Low complexity" evidence="1">
    <location>
        <begin position="42"/>
        <end position="58"/>
    </location>
</feature>
<accession>A0A8R1EPE8</accession>
<evidence type="ECO:0000313" key="3">
    <source>
        <dbReference type="Proteomes" id="UP000005237"/>
    </source>
</evidence>
<name>A0A8R1EPE8_CAEJA</name>
<sequence length="106" mass="12021">MNRFKITQLQFKTFFPVVRSKRENFACTRRKDSRPSSEGGFPLNNNSNNSPPMRQSSSPDDDDWSFQMMYEEKVTPQKTSSSSPDDPMGNALPSVPAQLLVGLYLL</sequence>
<feature type="compositionally biased region" description="Basic and acidic residues" evidence="1">
    <location>
        <begin position="25"/>
        <end position="35"/>
    </location>
</feature>
<feature type="region of interest" description="Disordered" evidence="1">
    <location>
        <begin position="25"/>
        <end position="93"/>
    </location>
</feature>
<dbReference type="EnsemblMetazoa" id="CJA41224.1">
    <property type="protein sequence ID" value="CJA41224.1"/>
    <property type="gene ID" value="WBGene00217072"/>
</dbReference>
<evidence type="ECO:0000256" key="1">
    <source>
        <dbReference type="SAM" id="MobiDB-lite"/>
    </source>
</evidence>
<reference evidence="2" key="2">
    <citation type="submission" date="2022-06" db="UniProtKB">
        <authorList>
            <consortium name="EnsemblMetazoa"/>
        </authorList>
    </citation>
    <scope>IDENTIFICATION</scope>
    <source>
        <strain evidence="2">DF5081</strain>
    </source>
</reference>
<evidence type="ECO:0000313" key="2">
    <source>
        <dbReference type="EnsemblMetazoa" id="CJA41224.1"/>
    </source>
</evidence>
<keyword evidence="3" id="KW-1185">Reference proteome</keyword>
<reference evidence="3" key="1">
    <citation type="submission" date="2010-08" db="EMBL/GenBank/DDBJ databases">
        <authorList>
            <consortium name="Caenorhabditis japonica Sequencing Consortium"/>
            <person name="Wilson R.K."/>
        </authorList>
    </citation>
    <scope>NUCLEOTIDE SEQUENCE [LARGE SCALE GENOMIC DNA]</scope>
    <source>
        <strain evidence="3">DF5081</strain>
    </source>
</reference>
<protein>
    <submittedName>
        <fullName evidence="2">Uncharacterized protein</fullName>
    </submittedName>
</protein>
<proteinExistence type="predicted"/>
<dbReference type="AlphaFoldDB" id="A0A8R1EPE8"/>